<evidence type="ECO:0000313" key="2">
    <source>
        <dbReference type="EMBL" id="KNZ60606.1"/>
    </source>
</evidence>
<evidence type="ECO:0000256" key="1">
    <source>
        <dbReference type="SAM" id="MobiDB-lite"/>
    </source>
</evidence>
<dbReference type="OrthoDB" id="2501481at2759"/>
<dbReference type="AlphaFoldDB" id="A0A0L6VIJ1"/>
<organism evidence="2 3">
    <name type="scientific">Puccinia sorghi</name>
    <dbReference type="NCBI Taxonomy" id="27349"/>
    <lineage>
        <taxon>Eukaryota</taxon>
        <taxon>Fungi</taxon>
        <taxon>Dikarya</taxon>
        <taxon>Basidiomycota</taxon>
        <taxon>Pucciniomycotina</taxon>
        <taxon>Pucciniomycetes</taxon>
        <taxon>Pucciniales</taxon>
        <taxon>Pucciniaceae</taxon>
        <taxon>Puccinia</taxon>
    </lineage>
</organism>
<sequence>MSATTLTQTTIKTQSVTGLRHHQPLLVTAPCINDIIPSPSVEHHRRPLRCSARLISQSNSDPHSTTIISAAPITTKTKRRRATSRHSTSTTHPLTLSPCLPFGDALPSSHSDPPDVPVYMDYIWVQMGEAYRHHHNRFPLNYFPQSFPFCFSDLQSYCPRSKRPAALHPVHHLRSKKIKLHHSFFRSTQVLYPLDYSLKIPTNSSKISSSPKSIGNPTWLHTSPAAQGQSSKMRPDESQWTGNPANWISNKTPSFTPRLLSSAAPSPRIVPPVKQHPHPLPQQPAHTGGPQAAPLKAQLLAVLRMRSSLQPGEAALRLKKWVIWNSWVRGRGQMQVYPIVDPQQASPRIIPPSPSRPPSRTGRSASEDEWTGDEMFDDNGDLICEEEQQEEEKLMKATEERSQWALRQEARSESSSVPRKSQTIIRLKIPPRTTSTQLSLQPTPPASPVSLTHSCQASFEQKDATDPGPSSPPDSQTQAATQSLLTPPPSPPNPHPR</sequence>
<feature type="compositionally biased region" description="Polar residues" evidence="1">
    <location>
        <begin position="432"/>
        <end position="441"/>
    </location>
</feature>
<feature type="region of interest" description="Disordered" evidence="1">
    <location>
        <begin position="342"/>
        <end position="378"/>
    </location>
</feature>
<feature type="region of interest" description="Disordered" evidence="1">
    <location>
        <begin position="405"/>
        <end position="497"/>
    </location>
</feature>
<dbReference type="VEuPathDB" id="FungiDB:VP01_152g3"/>
<feature type="compositionally biased region" description="Low complexity" evidence="1">
    <location>
        <begin position="85"/>
        <end position="95"/>
    </location>
</feature>
<proteinExistence type="predicted"/>
<feature type="region of interest" description="Disordered" evidence="1">
    <location>
        <begin position="256"/>
        <end position="291"/>
    </location>
</feature>
<feature type="compositionally biased region" description="Low complexity" evidence="1">
    <location>
        <begin position="205"/>
        <end position="217"/>
    </location>
</feature>
<protein>
    <submittedName>
        <fullName evidence="2">Uncharacterized protein</fullName>
    </submittedName>
</protein>
<dbReference type="EMBL" id="LAVV01005887">
    <property type="protein sequence ID" value="KNZ60606.1"/>
    <property type="molecule type" value="Genomic_DNA"/>
</dbReference>
<comment type="caution">
    <text evidence="2">The sequence shown here is derived from an EMBL/GenBank/DDBJ whole genome shotgun (WGS) entry which is preliminary data.</text>
</comment>
<keyword evidence="3" id="KW-1185">Reference proteome</keyword>
<feature type="compositionally biased region" description="Polar residues" evidence="1">
    <location>
        <begin position="219"/>
        <end position="240"/>
    </location>
</feature>
<dbReference type="Proteomes" id="UP000037035">
    <property type="component" value="Unassembled WGS sequence"/>
</dbReference>
<gene>
    <name evidence="2" type="ORF">VP01_152g3</name>
</gene>
<feature type="compositionally biased region" description="Acidic residues" evidence="1">
    <location>
        <begin position="367"/>
        <end position="378"/>
    </location>
</feature>
<feature type="region of interest" description="Disordered" evidence="1">
    <location>
        <begin position="205"/>
        <end position="240"/>
    </location>
</feature>
<name>A0A0L6VIJ1_9BASI</name>
<feature type="region of interest" description="Disordered" evidence="1">
    <location>
        <begin position="72"/>
        <end position="95"/>
    </location>
</feature>
<feature type="compositionally biased region" description="Polar residues" evidence="1">
    <location>
        <begin position="449"/>
        <end position="459"/>
    </location>
</feature>
<accession>A0A0L6VIJ1</accession>
<feature type="compositionally biased region" description="Polar residues" evidence="1">
    <location>
        <begin position="473"/>
        <end position="485"/>
    </location>
</feature>
<reference evidence="2 3" key="1">
    <citation type="submission" date="2015-08" db="EMBL/GenBank/DDBJ databases">
        <title>Next Generation Sequencing and Analysis of the Genome of Puccinia sorghi L Schw, the Causal Agent of Maize Common Rust.</title>
        <authorList>
            <person name="Rochi L."/>
            <person name="Burguener G."/>
            <person name="Darino M."/>
            <person name="Turjanski A."/>
            <person name="Kreff E."/>
            <person name="Dieguez M.J."/>
            <person name="Sacco F."/>
        </authorList>
    </citation>
    <scope>NUCLEOTIDE SEQUENCE [LARGE SCALE GENOMIC DNA]</scope>
    <source>
        <strain evidence="2 3">RO10H11247</strain>
    </source>
</reference>
<feature type="compositionally biased region" description="Pro residues" evidence="1">
    <location>
        <begin position="486"/>
        <end position="497"/>
    </location>
</feature>
<evidence type="ECO:0000313" key="3">
    <source>
        <dbReference type="Proteomes" id="UP000037035"/>
    </source>
</evidence>
<feature type="compositionally biased region" description="Polar residues" evidence="1">
    <location>
        <begin position="413"/>
        <end position="424"/>
    </location>
</feature>